<dbReference type="PRINTS" id="PR00081">
    <property type="entry name" value="GDHRDH"/>
</dbReference>
<dbReference type="OrthoDB" id="24596at2157"/>
<dbReference type="InterPro" id="IPR020904">
    <property type="entry name" value="Sc_DH/Rdtase_CS"/>
</dbReference>
<dbReference type="PRINTS" id="PR00080">
    <property type="entry name" value="SDRFAMILY"/>
</dbReference>
<dbReference type="RefSeq" id="WP_116420377.1">
    <property type="nucleotide sequence ID" value="NZ_NMUE01000002.1"/>
</dbReference>
<accession>A0A371R3D6</accession>
<dbReference type="PANTHER" id="PTHR43639:SF1">
    <property type="entry name" value="SHORT-CHAIN DEHYDROGENASE_REDUCTASE FAMILY PROTEIN"/>
    <property type="match status" value="1"/>
</dbReference>
<dbReference type="GO" id="GO:0004316">
    <property type="term" value="F:3-oxoacyl-[acyl-carrier-protein] reductase (NADPH) activity"/>
    <property type="evidence" value="ECO:0007669"/>
    <property type="project" value="UniProtKB-EC"/>
</dbReference>
<dbReference type="PROSITE" id="PS00061">
    <property type="entry name" value="ADH_SHORT"/>
    <property type="match status" value="1"/>
</dbReference>
<proteinExistence type="inferred from homology"/>
<evidence type="ECO:0000313" key="5">
    <source>
        <dbReference type="Proteomes" id="UP000256877"/>
    </source>
</evidence>
<dbReference type="SUPFAM" id="SSF51735">
    <property type="entry name" value="NAD(P)-binding Rossmann-fold domains"/>
    <property type="match status" value="1"/>
</dbReference>
<dbReference type="InterPro" id="IPR002347">
    <property type="entry name" value="SDR_fam"/>
</dbReference>
<evidence type="ECO:0000256" key="1">
    <source>
        <dbReference type="ARBA" id="ARBA00006484"/>
    </source>
</evidence>
<dbReference type="EMBL" id="NMUF01000042">
    <property type="protein sequence ID" value="RFA96138.1"/>
    <property type="molecule type" value="Genomic_DNA"/>
</dbReference>
<dbReference type="Gene3D" id="3.40.50.720">
    <property type="entry name" value="NAD(P)-binding Rossmann-like Domain"/>
    <property type="match status" value="1"/>
</dbReference>
<name>A0A371R3D6_9CREN</name>
<dbReference type="InterPro" id="IPR036291">
    <property type="entry name" value="NAD(P)-bd_dom_sf"/>
</dbReference>
<dbReference type="EC" id="1.1.1.100" evidence="4"/>
<dbReference type="Pfam" id="PF13561">
    <property type="entry name" value="adh_short_C2"/>
    <property type="match status" value="1"/>
</dbReference>
<evidence type="ECO:0000256" key="2">
    <source>
        <dbReference type="ARBA" id="ARBA00023002"/>
    </source>
</evidence>
<comment type="caution">
    <text evidence="4">The sequence shown here is derived from an EMBL/GenBank/DDBJ whole genome shotgun (WGS) entry which is preliminary data.</text>
</comment>
<comment type="similarity">
    <text evidence="1">Belongs to the short-chain dehydrogenases/reductases (SDR) family.</text>
</comment>
<dbReference type="AlphaFoldDB" id="A0A371R3D6"/>
<evidence type="ECO:0000313" key="6">
    <source>
        <dbReference type="Proteomes" id="UP000257123"/>
    </source>
</evidence>
<organism evidence="4 6">
    <name type="scientific">Pyrobaculum aerophilum</name>
    <dbReference type="NCBI Taxonomy" id="13773"/>
    <lineage>
        <taxon>Archaea</taxon>
        <taxon>Thermoproteota</taxon>
        <taxon>Thermoprotei</taxon>
        <taxon>Thermoproteales</taxon>
        <taxon>Thermoproteaceae</taxon>
        <taxon>Pyrobaculum</taxon>
    </lineage>
</organism>
<dbReference type="CDD" id="cd05233">
    <property type="entry name" value="SDR_c"/>
    <property type="match status" value="1"/>
</dbReference>
<sequence length="245" mass="26011">MPTVVVTGSGRGIGRAIAVRFAREGWNVVINAKKGKEEAEETLRMVREAGGNGVVVLADVATREGCRNVVQAAVQNFGGLDVLVNNAGLGLYSLFLNADDRLIDKQLEVSLKSVIYCSQEAAKVMKEGSIINIASIAGIRPFVGLSIYSAAKAAIINLTQALAVELAPRIRVNAVAPGVVKTKMGDSLMKLLGVTEEEFSKNHTLLGKIVAPEDVAEAVWMLVKIPTITGQVIVVDSGQLLKIYS</sequence>
<dbReference type="FunFam" id="3.40.50.720:FF:000084">
    <property type="entry name" value="Short-chain dehydrogenase reductase"/>
    <property type="match status" value="1"/>
</dbReference>
<keyword evidence="2 4" id="KW-0560">Oxidoreductase</keyword>
<reference evidence="5 6" key="1">
    <citation type="submission" date="2017-07" db="EMBL/GenBank/DDBJ databases">
        <title>Draft genome sequence of aerobic hyperthermophilic archaea, Pyrobaculum aerophilum YKB31 and YKB32.</title>
        <authorList>
            <person name="Mochizuki T."/>
            <person name="Berliner A.J."/>
            <person name="Yoshida-Takashima Y."/>
            <person name="Takaki Y."/>
            <person name="Nunoura T."/>
            <person name="Takai K."/>
        </authorList>
    </citation>
    <scope>NUCLEOTIDE SEQUENCE [LARGE SCALE GENOMIC DNA]</scope>
    <source>
        <strain evidence="4 6">YKB31</strain>
        <strain evidence="3 5">YKB32</strain>
    </source>
</reference>
<dbReference type="EMBL" id="NMUE01000002">
    <property type="protein sequence ID" value="RFA98315.1"/>
    <property type="molecule type" value="Genomic_DNA"/>
</dbReference>
<dbReference type="Proteomes" id="UP000257123">
    <property type="component" value="Unassembled WGS sequence"/>
</dbReference>
<evidence type="ECO:0000313" key="3">
    <source>
        <dbReference type="EMBL" id="RFA96138.1"/>
    </source>
</evidence>
<evidence type="ECO:0000313" key="4">
    <source>
        <dbReference type="EMBL" id="RFA98315.1"/>
    </source>
</evidence>
<gene>
    <name evidence="4" type="primary">fabG</name>
    <name evidence="4" type="ORF">CGL51_01175</name>
    <name evidence="3" type="ORF">CGL52_11435</name>
</gene>
<dbReference type="Proteomes" id="UP000256877">
    <property type="component" value="Unassembled WGS sequence"/>
</dbReference>
<protein>
    <submittedName>
        <fullName evidence="4">3-oxoacyl-ACP reductase</fullName>
        <ecNumber evidence="4">1.1.1.100</ecNumber>
    </submittedName>
</protein>
<dbReference type="PANTHER" id="PTHR43639">
    <property type="entry name" value="OXIDOREDUCTASE, SHORT-CHAIN DEHYDROGENASE/REDUCTASE FAMILY (AFU_ORTHOLOGUE AFUA_5G02870)"/>
    <property type="match status" value="1"/>
</dbReference>
<dbReference type="NCBIfam" id="NF004746">
    <property type="entry name" value="PRK06077.1"/>
    <property type="match status" value="1"/>
</dbReference>